<accession>A0ABY4FET3</accession>
<gene>
    <name evidence="2" type="ORF">MUN80_10645</name>
</gene>
<dbReference type="Proteomes" id="UP000831785">
    <property type="component" value="Chromosome"/>
</dbReference>
<dbReference type="EMBL" id="CP095049">
    <property type="protein sequence ID" value="UOQ55193.1"/>
    <property type="molecule type" value="Genomic_DNA"/>
</dbReference>
<sequence>MQSSRALTTQAKLRFWLALLPGLLLMGFLLFAYFYEWLTVGIIQDPATIASYPFGSEEAMSAGGWYYRDAPTYAQQTLVAFLVLLPSCAAFGQAIRHRSWTWVVLAYGIFVLTIVLHSLVNHLLSPENY</sequence>
<feature type="transmembrane region" description="Helical" evidence="1">
    <location>
        <begin position="73"/>
        <end position="92"/>
    </location>
</feature>
<evidence type="ECO:0000313" key="3">
    <source>
        <dbReference type="Proteomes" id="UP000831785"/>
    </source>
</evidence>
<protein>
    <recommendedName>
        <fullName evidence="4">DUF1634 domain-containing protein</fullName>
    </recommendedName>
</protein>
<keyword evidence="1" id="KW-0472">Membrane</keyword>
<reference evidence="2 3" key="1">
    <citation type="submission" date="2022-04" db="EMBL/GenBank/DDBJ databases">
        <title>Hymenobacter sp. isolated from the air.</title>
        <authorList>
            <person name="Won M."/>
            <person name="Lee C.-M."/>
            <person name="Woen H.-Y."/>
            <person name="Kwon S.-W."/>
        </authorList>
    </citation>
    <scope>NUCLEOTIDE SEQUENCE [LARGE SCALE GENOMIC DNA]</scope>
    <source>
        <strain evidence="3">5116 S-27</strain>
    </source>
</reference>
<keyword evidence="1" id="KW-0812">Transmembrane</keyword>
<dbReference type="RefSeq" id="WP_244723458.1">
    <property type="nucleotide sequence ID" value="NZ_CP095049.1"/>
</dbReference>
<evidence type="ECO:0000313" key="2">
    <source>
        <dbReference type="EMBL" id="UOQ55193.1"/>
    </source>
</evidence>
<evidence type="ECO:0008006" key="4">
    <source>
        <dbReference type="Google" id="ProtNLM"/>
    </source>
</evidence>
<name>A0ABY4FET3_9BACT</name>
<keyword evidence="3" id="KW-1185">Reference proteome</keyword>
<proteinExistence type="predicted"/>
<keyword evidence="1" id="KW-1133">Transmembrane helix</keyword>
<feature type="transmembrane region" description="Helical" evidence="1">
    <location>
        <begin position="15"/>
        <end position="35"/>
    </location>
</feature>
<organism evidence="2 3">
    <name type="scientific">Hymenobacter cellulosivorans</name>
    <dbReference type="NCBI Taxonomy" id="2932249"/>
    <lineage>
        <taxon>Bacteria</taxon>
        <taxon>Pseudomonadati</taxon>
        <taxon>Bacteroidota</taxon>
        <taxon>Cytophagia</taxon>
        <taxon>Cytophagales</taxon>
        <taxon>Hymenobacteraceae</taxon>
        <taxon>Hymenobacter</taxon>
    </lineage>
</organism>
<evidence type="ECO:0000256" key="1">
    <source>
        <dbReference type="SAM" id="Phobius"/>
    </source>
</evidence>
<feature type="transmembrane region" description="Helical" evidence="1">
    <location>
        <begin position="99"/>
        <end position="120"/>
    </location>
</feature>